<proteinExistence type="predicted"/>
<feature type="compositionally biased region" description="Polar residues" evidence="1">
    <location>
        <begin position="210"/>
        <end position="223"/>
    </location>
</feature>
<evidence type="ECO:0008006" key="4">
    <source>
        <dbReference type="Google" id="ProtNLM"/>
    </source>
</evidence>
<organism evidence="2 3">
    <name type="scientific">Alteromonas profundi</name>
    <dbReference type="NCBI Taxonomy" id="2696062"/>
    <lineage>
        <taxon>Bacteria</taxon>
        <taxon>Pseudomonadati</taxon>
        <taxon>Pseudomonadota</taxon>
        <taxon>Gammaproteobacteria</taxon>
        <taxon>Alteromonadales</taxon>
        <taxon>Alteromonadaceae</taxon>
        <taxon>Alteromonas/Salinimonas group</taxon>
        <taxon>Alteromonas</taxon>
    </lineage>
</organism>
<evidence type="ECO:0000313" key="2">
    <source>
        <dbReference type="EMBL" id="NDV91138.1"/>
    </source>
</evidence>
<reference evidence="2 3" key="1">
    <citation type="submission" date="2020-01" db="EMBL/GenBank/DDBJ databases">
        <authorList>
            <person name="Chen J."/>
            <person name="Zhu S."/>
            <person name="Yang J."/>
        </authorList>
    </citation>
    <scope>NUCLEOTIDE SEQUENCE [LARGE SCALE GENOMIC DNA]</scope>
    <source>
        <strain evidence="2 3">345S023</strain>
    </source>
</reference>
<feature type="compositionally biased region" description="Low complexity" evidence="1">
    <location>
        <begin position="11"/>
        <end position="38"/>
    </location>
</feature>
<dbReference type="Proteomes" id="UP000470213">
    <property type="component" value="Unassembled WGS sequence"/>
</dbReference>
<sequence>MALALPCISACGSGPSGSSSSASTATQQDTSTDDTSTPLPSPEIPMTVQTPDTGFVTETEVLLAADGTSSPENTYSLIEAVFGEGSIEAPDFFSNDHTAIPHIIEENDTWVGNHFVFLAHRDLDFNKGVESDRQRNEIKSYDKSAAPLKGFEGETMQFEWFFFVSSEMSLTSKFSHFFQLKARNNSEDNSNGNDEQPVLTLSGVEKDSSGQELQVRHSTGNTEEGQRTDDVYLVRANWTDITDEWVKVFVQATFAEDGQLIMQLTRLRDHAVIIDIHENNIDMWRGVSEQDFIRPKWGIYRSTAQWDQLRAEEERVKFADFVVRKGRAN</sequence>
<evidence type="ECO:0000313" key="3">
    <source>
        <dbReference type="Proteomes" id="UP000470213"/>
    </source>
</evidence>
<dbReference type="EMBL" id="JAAAWN010000008">
    <property type="protein sequence ID" value="NDV91138.1"/>
    <property type="molecule type" value="Genomic_DNA"/>
</dbReference>
<protein>
    <recommendedName>
        <fullName evidence="4">Polysaccharide lyase family 7 protein</fullName>
    </recommendedName>
</protein>
<accession>A0A7X5LKS4</accession>
<comment type="caution">
    <text evidence="2">The sequence shown here is derived from an EMBL/GenBank/DDBJ whole genome shotgun (WGS) entry which is preliminary data.</text>
</comment>
<dbReference type="Gene3D" id="2.60.120.200">
    <property type="match status" value="1"/>
</dbReference>
<name>A0A7X5LKS4_9ALTE</name>
<evidence type="ECO:0000256" key="1">
    <source>
        <dbReference type="SAM" id="MobiDB-lite"/>
    </source>
</evidence>
<feature type="region of interest" description="Disordered" evidence="1">
    <location>
        <begin position="205"/>
        <end position="226"/>
    </location>
</feature>
<gene>
    <name evidence="2" type="ORF">GTH32_08060</name>
</gene>
<keyword evidence="3" id="KW-1185">Reference proteome</keyword>
<feature type="region of interest" description="Disordered" evidence="1">
    <location>
        <begin position="11"/>
        <end position="50"/>
    </location>
</feature>
<dbReference type="AlphaFoldDB" id="A0A7X5LKS4"/>